<reference evidence="2" key="1">
    <citation type="journal article" date="2015" name="Nature">
        <title>Complex archaea that bridge the gap between prokaryotes and eukaryotes.</title>
        <authorList>
            <person name="Spang A."/>
            <person name="Saw J.H."/>
            <person name="Jorgensen S.L."/>
            <person name="Zaremba-Niedzwiedzka K."/>
            <person name="Martijn J."/>
            <person name="Lind A.E."/>
            <person name="van Eijk R."/>
            <person name="Schleper C."/>
            <person name="Guy L."/>
            <person name="Ettema T.J."/>
        </authorList>
    </citation>
    <scope>NUCLEOTIDE SEQUENCE</scope>
</reference>
<comment type="caution">
    <text evidence="2">The sequence shown here is derived from an EMBL/GenBank/DDBJ whole genome shotgun (WGS) entry which is preliminary data.</text>
</comment>
<feature type="transmembrane region" description="Helical" evidence="1">
    <location>
        <begin position="330"/>
        <end position="350"/>
    </location>
</feature>
<keyword evidence="1" id="KW-0472">Membrane</keyword>
<protein>
    <submittedName>
        <fullName evidence="2">Uncharacterized protein</fullName>
    </submittedName>
</protein>
<evidence type="ECO:0000313" key="2">
    <source>
        <dbReference type="EMBL" id="KKN93620.1"/>
    </source>
</evidence>
<sequence>MKKQAIILLLFIPFFNNVQLATATTYSFPEYYFYIDAPTTISYPEMKFSIISGGLPSNISCWQREIEGLNINVTLEWYDRPFAANERVENHYAIHVGETFAITTPVKIACQETYADGNLAAGGTVTNWVTYISEESGSFLDLNIIDQSGRLRNSTVYIQHRVNNSMPWTPIKTFNGSGLNILLPNGLYQVLAKDIDSSIAGEIIFELNSDISVNVELELVGFSSFKLLNSRGILEIEMLINNYVGVLTNVSIFGELYFEGKLFQVTNYVRLSEFSKTEDFMLTIGFPVFEWKTGNYTVIGHIYAGEVSIAEREARFSYETPPPSDEDRTWIIYALIIAIIGISIPTIIFIKQRYQDELEVDERVLERCNSCNTENMAPFVYCSDCGAKQ</sequence>
<keyword evidence="1" id="KW-1133">Transmembrane helix</keyword>
<organism evidence="2">
    <name type="scientific">marine sediment metagenome</name>
    <dbReference type="NCBI Taxonomy" id="412755"/>
    <lineage>
        <taxon>unclassified sequences</taxon>
        <taxon>metagenomes</taxon>
        <taxon>ecological metagenomes</taxon>
    </lineage>
</organism>
<gene>
    <name evidence="2" type="ORF">LCGC14_0194520</name>
</gene>
<dbReference type="AlphaFoldDB" id="A0A0F9UK40"/>
<dbReference type="EMBL" id="LAZR01000084">
    <property type="protein sequence ID" value="KKN93620.1"/>
    <property type="molecule type" value="Genomic_DNA"/>
</dbReference>
<name>A0A0F9UK40_9ZZZZ</name>
<accession>A0A0F9UK40</accession>
<keyword evidence="1" id="KW-0812">Transmembrane</keyword>
<proteinExistence type="predicted"/>
<evidence type="ECO:0000256" key="1">
    <source>
        <dbReference type="SAM" id="Phobius"/>
    </source>
</evidence>